<evidence type="ECO:0000313" key="1">
    <source>
        <dbReference type="EMBL" id="KAK3199284.1"/>
    </source>
</evidence>
<name>A0AAE0E0B6_9ROSI</name>
<comment type="caution">
    <text evidence="1">The sequence shown here is derived from an EMBL/GenBank/DDBJ whole genome shotgun (WGS) entry which is preliminary data.</text>
</comment>
<gene>
    <name evidence="1" type="ORF">Dsin_022699</name>
</gene>
<keyword evidence="2" id="KW-1185">Reference proteome</keyword>
<proteinExistence type="predicted"/>
<protein>
    <recommendedName>
        <fullName evidence="3">DUF4283 domain-containing protein</fullName>
    </recommendedName>
</protein>
<sequence length="155" mass="18557">MEVNCQDEREPLFLERKVLDRRWLEKSAIGVLREFFSVSRVNKRLSDRGFRFTTRYVGRKAILWDFESVFESEGFINNRFFWDDSFISMEKWTKSLVTQPMPVWVNVSGILLNFWNVAFFQKVGNYLGELLHMDNNTTQKIRIVRGRLLVVLHEE</sequence>
<evidence type="ECO:0000313" key="2">
    <source>
        <dbReference type="Proteomes" id="UP001281410"/>
    </source>
</evidence>
<evidence type="ECO:0008006" key="3">
    <source>
        <dbReference type="Google" id="ProtNLM"/>
    </source>
</evidence>
<organism evidence="1 2">
    <name type="scientific">Dipteronia sinensis</name>
    <dbReference type="NCBI Taxonomy" id="43782"/>
    <lineage>
        <taxon>Eukaryota</taxon>
        <taxon>Viridiplantae</taxon>
        <taxon>Streptophyta</taxon>
        <taxon>Embryophyta</taxon>
        <taxon>Tracheophyta</taxon>
        <taxon>Spermatophyta</taxon>
        <taxon>Magnoliopsida</taxon>
        <taxon>eudicotyledons</taxon>
        <taxon>Gunneridae</taxon>
        <taxon>Pentapetalae</taxon>
        <taxon>rosids</taxon>
        <taxon>malvids</taxon>
        <taxon>Sapindales</taxon>
        <taxon>Sapindaceae</taxon>
        <taxon>Hippocastanoideae</taxon>
        <taxon>Acereae</taxon>
        <taxon>Dipteronia</taxon>
    </lineage>
</organism>
<dbReference type="AlphaFoldDB" id="A0AAE0E0B6"/>
<dbReference type="EMBL" id="JANJYJ010000007">
    <property type="protein sequence ID" value="KAK3199284.1"/>
    <property type="molecule type" value="Genomic_DNA"/>
</dbReference>
<reference evidence="1" key="1">
    <citation type="journal article" date="2023" name="Plant J.">
        <title>Genome sequences and population genomics provide insights into the demographic history, inbreeding, and mutation load of two 'living fossil' tree species of Dipteronia.</title>
        <authorList>
            <person name="Feng Y."/>
            <person name="Comes H.P."/>
            <person name="Chen J."/>
            <person name="Zhu S."/>
            <person name="Lu R."/>
            <person name="Zhang X."/>
            <person name="Li P."/>
            <person name="Qiu J."/>
            <person name="Olsen K.M."/>
            <person name="Qiu Y."/>
        </authorList>
    </citation>
    <scope>NUCLEOTIDE SEQUENCE</scope>
    <source>
        <strain evidence="1">NBL</strain>
    </source>
</reference>
<dbReference type="Proteomes" id="UP001281410">
    <property type="component" value="Unassembled WGS sequence"/>
</dbReference>
<accession>A0AAE0E0B6</accession>